<accession>A0A078AZ56</accession>
<gene>
    <name evidence="1" type="primary">Contig10197.g10890</name>
    <name evidence="1" type="ORF">STYLEM_16484</name>
</gene>
<evidence type="ECO:0000313" key="2">
    <source>
        <dbReference type="Proteomes" id="UP000039865"/>
    </source>
</evidence>
<dbReference type="AlphaFoldDB" id="A0A078AZ56"/>
<dbReference type="Proteomes" id="UP000039865">
    <property type="component" value="Unassembled WGS sequence"/>
</dbReference>
<organism evidence="1 2">
    <name type="scientific">Stylonychia lemnae</name>
    <name type="common">Ciliate</name>
    <dbReference type="NCBI Taxonomy" id="5949"/>
    <lineage>
        <taxon>Eukaryota</taxon>
        <taxon>Sar</taxon>
        <taxon>Alveolata</taxon>
        <taxon>Ciliophora</taxon>
        <taxon>Intramacronucleata</taxon>
        <taxon>Spirotrichea</taxon>
        <taxon>Stichotrichia</taxon>
        <taxon>Sporadotrichida</taxon>
        <taxon>Oxytrichidae</taxon>
        <taxon>Stylonychinae</taxon>
        <taxon>Stylonychia</taxon>
    </lineage>
</organism>
<dbReference type="EMBL" id="CCKQ01015564">
    <property type="protein sequence ID" value="CDW87381.1"/>
    <property type="molecule type" value="Genomic_DNA"/>
</dbReference>
<keyword evidence="2" id="KW-1185">Reference proteome</keyword>
<sequence length="170" mass="20259">MEKQSKEQSEITYRSPQDWRERFKQEGSRALSQVHMQYDEQKKTDWSIISNGLLNPYNTQLQKILNNLNQNQVSLEQLKENVGQVNSKNKIILALSRRFKDKIFDQLAKDRQDQSDEFQNKPSIFRRLAISLQMKLKQMIEEEMKKMKVPKNITELRDKVDSLLEEQKQS</sequence>
<dbReference type="InParanoid" id="A0A078AZ56"/>
<protein>
    <submittedName>
        <fullName evidence="1">Uncharacterized protein</fullName>
    </submittedName>
</protein>
<name>A0A078AZ56_STYLE</name>
<reference evidence="1 2" key="1">
    <citation type="submission" date="2014-06" db="EMBL/GenBank/DDBJ databases">
        <authorList>
            <person name="Swart Estienne"/>
        </authorList>
    </citation>
    <scope>NUCLEOTIDE SEQUENCE [LARGE SCALE GENOMIC DNA]</scope>
    <source>
        <strain evidence="1 2">130c</strain>
    </source>
</reference>
<evidence type="ECO:0000313" key="1">
    <source>
        <dbReference type="EMBL" id="CDW87381.1"/>
    </source>
</evidence>
<proteinExistence type="predicted"/>